<name>A0AAU8BA66_9CAUD</name>
<accession>A0AAU8BA66</accession>
<reference evidence="1" key="1">
    <citation type="submission" date="2024-03" db="EMBL/GenBank/DDBJ databases">
        <title>Diverse circular DNA viruses in blood, oral, and fecal samples of captive lemurs.</title>
        <authorList>
            <person name="Paietta E.N."/>
            <person name="Kraberger S."/>
            <person name="Lund M.C."/>
            <person name="Custer J.M."/>
            <person name="Vargas K.M."/>
            <person name="Ehmke E.E."/>
            <person name="Yoder A.D."/>
            <person name="Varsani A."/>
        </authorList>
    </citation>
    <scope>NUCLEOTIDE SEQUENCE</scope>
    <source>
        <strain evidence="1">Duke_30FF_63</strain>
    </source>
</reference>
<sequence>MNLYNLRRQQLNFNMKGVNLKLQYTKTLELWKEYATARNLGANPKVAIVGMFTSSYVHLINQITGSLPGVHDKYNLKTGIGAFLEVMTSLLKNKMGASYIGNSRTKDKLMLLMEESNMSGQAERKFKYNDRSRIARAFSSNYVYGFLSSLDFFIKSQIMVSEYMNYRFVDGEFVTESDLYYDRKLLGEDAFYDKLKKF</sequence>
<protein>
    <submittedName>
        <fullName evidence="1">Uncharacterized protein</fullName>
    </submittedName>
</protein>
<dbReference type="EMBL" id="PP511876">
    <property type="protein sequence ID" value="XCD08355.1"/>
    <property type="molecule type" value="Genomic_DNA"/>
</dbReference>
<organism evidence="1">
    <name type="scientific">Dulem virus 42</name>
    <dbReference type="NCBI Taxonomy" id="3145760"/>
    <lineage>
        <taxon>Viruses</taxon>
        <taxon>Duplodnaviria</taxon>
        <taxon>Heunggongvirae</taxon>
        <taxon>Uroviricota</taxon>
        <taxon>Caudoviricetes</taxon>
    </lineage>
</organism>
<proteinExistence type="predicted"/>
<evidence type="ECO:0000313" key="1">
    <source>
        <dbReference type="EMBL" id="XCD08355.1"/>
    </source>
</evidence>